<protein>
    <submittedName>
        <fullName evidence="3">Rwd-domain-containing protein</fullName>
    </submittedName>
</protein>
<feature type="region of interest" description="Disordered" evidence="1">
    <location>
        <begin position="215"/>
        <end position="301"/>
    </location>
</feature>
<dbReference type="PROSITE" id="PS50908">
    <property type="entry name" value="RWD"/>
    <property type="match status" value="1"/>
</dbReference>
<name>A0A077R1H1_9BASI</name>
<sequence>MPSQDEYQATLAEELEVLESIYIDELEKISSEELHIRIEPEEDVLPLLFSIGLAPGQVPTESVEDGSPSPIVLSLRINYTPEYPDAPPNMSIHVLRDKKGVLGPVISDDDDDDNIEYTASASRPAVDELQSGLDEVAQESLGMSMVFTLASHLRESVTTLIQRRVQVIEAEASAKREAEIEAEAEKFRGTAVTPDRFAEWRIKFMQEMAEKEKKVEDAKMSKLSAREREDYKKSKAKPSGKQLFEKGGTFEEDDADEEGVQEVDWSLYTRDQRERERREQEEQDELANRTHILAFDEEDDD</sequence>
<dbReference type="PANTHER" id="PTHR12292">
    <property type="entry name" value="RWD DOMAIN-CONTAINING PROTEIN"/>
    <property type="match status" value="1"/>
</dbReference>
<evidence type="ECO:0000259" key="2">
    <source>
        <dbReference type="PROSITE" id="PS50908"/>
    </source>
</evidence>
<proteinExistence type="predicted"/>
<evidence type="ECO:0000313" key="3">
    <source>
        <dbReference type="EMBL" id="CDI52598.1"/>
    </source>
</evidence>
<feature type="compositionally biased region" description="Basic and acidic residues" evidence="1">
    <location>
        <begin position="215"/>
        <end position="233"/>
    </location>
</feature>
<dbReference type="InterPro" id="IPR040213">
    <property type="entry name" value="GIR2-like"/>
</dbReference>
<feature type="compositionally biased region" description="Acidic residues" evidence="1">
    <location>
        <begin position="250"/>
        <end position="261"/>
    </location>
</feature>
<feature type="domain" description="RWD" evidence="2">
    <location>
        <begin position="13"/>
        <end position="160"/>
    </location>
</feature>
<dbReference type="InterPro" id="IPR006575">
    <property type="entry name" value="RWD_dom"/>
</dbReference>
<dbReference type="CDD" id="cd23823">
    <property type="entry name" value="RWD_GCN2"/>
    <property type="match status" value="1"/>
</dbReference>
<dbReference type="Gene3D" id="3.10.110.10">
    <property type="entry name" value="Ubiquitin Conjugating Enzyme"/>
    <property type="match status" value="1"/>
</dbReference>
<evidence type="ECO:0000256" key="1">
    <source>
        <dbReference type="SAM" id="MobiDB-lite"/>
    </source>
</evidence>
<organism evidence="3">
    <name type="scientific">Melanopsichium pennsylvanicum 4</name>
    <dbReference type="NCBI Taxonomy" id="1398559"/>
    <lineage>
        <taxon>Eukaryota</taxon>
        <taxon>Fungi</taxon>
        <taxon>Dikarya</taxon>
        <taxon>Basidiomycota</taxon>
        <taxon>Ustilaginomycotina</taxon>
        <taxon>Ustilaginomycetes</taxon>
        <taxon>Ustilaginales</taxon>
        <taxon>Ustilaginaceae</taxon>
        <taxon>Melanopsichium</taxon>
    </lineage>
</organism>
<accession>A0A077R1H1</accession>
<dbReference type="EMBL" id="HG529546">
    <property type="protein sequence ID" value="CDI52598.1"/>
    <property type="molecule type" value="Genomic_DNA"/>
</dbReference>
<feature type="compositionally biased region" description="Basic and acidic residues" evidence="1">
    <location>
        <begin position="270"/>
        <end position="280"/>
    </location>
</feature>
<reference evidence="3" key="1">
    <citation type="journal article" date="2014" name="Genome Biol. Evol.">
        <title>Gene Loss Rather Than Gene Gain Is Associated with a Host Jump from Monocots to Dicots in the Smut Fungus Melanopsichium pennsylvanicum.</title>
        <authorList>
            <person name="Sharma R."/>
            <person name="Mishra B."/>
            <person name="Runge F."/>
            <person name="Thines M."/>
        </authorList>
    </citation>
    <scope>NUCLEOTIDE SEQUENCE</scope>
    <source>
        <strain evidence="3">4</strain>
    </source>
</reference>
<dbReference type="Pfam" id="PF05773">
    <property type="entry name" value="RWD"/>
    <property type="match status" value="1"/>
</dbReference>
<dbReference type="InterPro" id="IPR016135">
    <property type="entry name" value="UBQ-conjugating_enzyme/RWD"/>
</dbReference>
<dbReference type="SMART" id="SM00591">
    <property type="entry name" value="RWD"/>
    <property type="match status" value="1"/>
</dbReference>
<dbReference type="AlphaFoldDB" id="A0A077R1H1"/>
<dbReference type="SUPFAM" id="SSF54495">
    <property type="entry name" value="UBC-like"/>
    <property type="match status" value="1"/>
</dbReference>